<dbReference type="Proteomes" id="UP000465112">
    <property type="component" value="Chromosome 7"/>
</dbReference>
<evidence type="ECO:0000259" key="3">
    <source>
        <dbReference type="PROSITE" id="PS50835"/>
    </source>
</evidence>
<feature type="transmembrane region" description="Helical" evidence="1">
    <location>
        <begin position="530"/>
        <end position="552"/>
    </location>
</feature>
<keyword evidence="2" id="KW-0732">Signal</keyword>
<dbReference type="PANTHER" id="PTHR46484:SF7">
    <property type="entry name" value="MYELIN-ASSOCIATED GLYCOPROTEIN-LIKE-RELATED"/>
    <property type="match status" value="1"/>
</dbReference>
<dbReference type="PROSITE" id="PS50835">
    <property type="entry name" value="IG_LIKE"/>
    <property type="match status" value="2"/>
</dbReference>
<feature type="signal peptide" evidence="2">
    <location>
        <begin position="1"/>
        <end position="21"/>
    </location>
</feature>
<keyword evidence="1" id="KW-0812">Transmembrane</keyword>
<dbReference type="InterPro" id="IPR036179">
    <property type="entry name" value="Ig-like_dom_sf"/>
</dbReference>
<evidence type="ECO:0000256" key="2">
    <source>
        <dbReference type="SAM" id="SignalP"/>
    </source>
</evidence>
<keyword evidence="5" id="KW-1185">Reference proteome</keyword>
<feature type="domain" description="Ig-like" evidence="3">
    <location>
        <begin position="429"/>
        <end position="518"/>
    </location>
</feature>
<evidence type="ECO:0000313" key="5">
    <source>
        <dbReference type="Proteomes" id="UP000465112"/>
    </source>
</evidence>
<comment type="caution">
    <text evidence="4">The sequence shown here is derived from an EMBL/GenBank/DDBJ whole genome shotgun (WGS) entry which is preliminary data.</text>
</comment>
<dbReference type="SUPFAM" id="SSF48726">
    <property type="entry name" value="Immunoglobulin"/>
    <property type="match status" value="4"/>
</dbReference>
<feature type="chain" id="PRO_5025397965" description="Ig-like domain-containing protein" evidence="2">
    <location>
        <begin position="22"/>
        <end position="579"/>
    </location>
</feature>
<feature type="transmembrane region" description="Helical" evidence="1">
    <location>
        <begin position="232"/>
        <end position="254"/>
    </location>
</feature>
<proteinExistence type="predicted"/>
<name>A0A6A5FDJ9_PERFL</name>
<dbReference type="AlphaFoldDB" id="A0A6A5FDJ9"/>
<dbReference type="InterPro" id="IPR013783">
    <property type="entry name" value="Ig-like_fold"/>
</dbReference>
<evidence type="ECO:0000256" key="1">
    <source>
        <dbReference type="SAM" id="Phobius"/>
    </source>
</evidence>
<dbReference type="Gene3D" id="2.60.40.10">
    <property type="entry name" value="Immunoglobulins"/>
    <property type="match status" value="4"/>
</dbReference>
<keyword evidence="1" id="KW-0472">Membrane</keyword>
<dbReference type="InterPro" id="IPR007110">
    <property type="entry name" value="Ig-like_dom"/>
</dbReference>
<feature type="domain" description="Ig-like" evidence="3">
    <location>
        <begin position="148"/>
        <end position="226"/>
    </location>
</feature>
<protein>
    <recommendedName>
        <fullName evidence="3">Ig-like domain-containing protein</fullName>
    </recommendedName>
</protein>
<reference evidence="4 5" key="1">
    <citation type="submission" date="2019-06" db="EMBL/GenBank/DDBJ databases">
        <title>A chromosome-scale genome assembly of the European perch, Perca fluviatilis.</title>
        <authorList>
            <person name="Roques C."/>
            <person name="Zahm M."/>
            <person name="Cabau C."/>
            <person name="Klopp C."/>
            <person name="Bouchez O."/>
            <person name="Donnadieu C."/>
            <person name="Kuhl H."/>
            <person name="Gislard M."/>
            <person name="Guendouz S."/>
            <person name="Journot L."/>
            <person name="Haffray P."/>
            <person name="Bestin A."/>
            <person name="Morvezen R."/>
            <person name="Feron R."/>
            <person name="Wen M."/>
            <person name="Jouanno E."/>
            <person name="Herpin A."/>
            <person name="Schartl M."/>
            <person name="Postlethwait J."/>
            <person name="Schaerlinger B."/>
            <person name="Chardard D."/>
            <person name="Lecocq T."/>
            <person name="Poncet C."/>
            <person name="Jaffrelo L."/>
            <person name="Lampietro C."/>
            <person name="Guiguen Y."/>
        </authorList>
    </citation>
    <scope>NUCLEOTIDE SEQUENCE [LARGE SCALE GENOMIC DNA]</scope>
    <source>
        <tissue evidence="4">Blood</tissue>
    </source>
</reference>
<gene>
    <name evidence="4" type="ORF">PFLUV_G00083140</name>
</gene>
<accession>A0A6A5FDJ9</accession>
<keyword evidence="1" id="KW-1133">Transmembrane helix</keyword>
<dbReference type="EMBL" id="VHII01000007">
    <property type="protein sequence ID" value="KAF1387744.1"/>
    <property type="molecule type" value="Genomic_DNA"/>
</dbReference>
<organism evidence="4 5">
    <name type="scientific">Perca fluviatilis</name>
    <name type="common">European perch</name>
    <dbReference type="NCBI Taxonomy" id="8168"/>
    <lineage>
        <taxon>Eukaryota</taxon>
        <taxon>Metazoa</taxon>
        <taxon>Chordata</taxon>
        <taxon>Craniata</taxon>
        <taxon>Vertebrata</taxon>
        <taxon>Euteleostomi</taxon>
        <taxon>Actinopterygii</taxon>
        <taxon>Neopterygii</taxon>
        <taxon>Teleostei</taxon>
        <taxon>Neoteleostei</taxon>
        <taxon>Acanthomorphata</taxon>
        <taxon>Eupercaria</taxon>
        <taxon>Perciformes</taxon>
        <taxon>Percoidei</taxon>
        <taxon>Percidae</taxon>
        <taxon>Percinae</taxon>
        <taxon>Perca</taxon>
    </lineage>
</organism>
<dbReference type="PANTHER" id="PTHR46484">
    <property type="entry name" value="SI:CH211-171H4.5-RELATED"/>
    <property type="match status" value="1"/>
</dbReference>
<sequence length="579" mass="65995">MDTKRMIFCLLVAVIISPVFTEEWRANVVKELDALVTSCVVVPCSFTHPKENLPTSRLRGIWHRSTDRNQRIYYEDSTQVLENFRGRTKLLGHLGQNNCSLEITNIKDHDNGPFCFRLELARTETDTSTVDKFSFVESCVELRMLPDPPNPTLSHPKTAIQDRPYTITCSVRHTCPSHVPKLTWSRGTADEVTEVHKETGFGYWEAESILTIIPEEKDDHSDVTCTENYNHIIIPTVAVIGTAVIFAVFCIFMVKRYKLADTVVIRKIAVKSAQRSKDKDSKKMIFSLFLAAIISPVITEEWRASVVEELDALVTSCVVVPCSFTHPKEKLPTARLRGIWHRSTDKNQRIYFEDSTQVLENFRGRTKLLGQLGQNNCTLEITNIKDHDNGPFCFRIELARTETDTSTVDKFSFVESCVTLRMFPDPLNPTLSHPKTAIQDRPYTITCSVRHTCPSHVPKLTWSRGTADEVTEVHKEISLGYWEAQSILAIIPEEKDDHSDVTCTAEFNGQKTSSATLRLYVKRTENYNHIIIPTVAVIGTAVIFAVFCIFMVKRYKKRIAELQNQEGSVWNRLSRMSRR</sequence>
<evidence type="ECO:0000313" key="4">
    <source>
        <dbReference type="EMBL" id="KAF1387744.1"/>
    </source>
</evidence>